<reference evidence="1" key="1">
    <citation type="submission" date="2020-10" db="EMBL/GenBank/DDBJ databases">
        <title>An improved Amphimedon queenslandica hologenome assembly reveals how three proteobacterial symbionts can extend the metabolic phenotypic of their marine sponge host.</title>
        <authorList>
            <person name="Degnan B."/>
            <person name="Degnan S."/>
            <person name="Xiang X."/>
        </authorList>
    </citation>
    <scope>NUCLEOTIDE SEQUENCE</scope>
    <source>
        <strain evidence="1">AqS2</strain>
    </source>
</reference>
<sequence>MAAPANPFAGDPDRAAIWEMLVARDIEAYARQDWAMVADDFIEEGFFGFSGGRSADAGTWRMAYPDLAAYRTDWLAQAAETAATAAMERLPAALHALSRLDKIDVDGGCAVARKCFDGAVPLADGSESEPLKWQTFYVCRRPAGRWRIQGFFGYLPHPLG</sequence>
<evidence type="ECO:0000313" key="2">
    <source>
        <dbReference type="Proteomes" id="UP000604381"/>
    </source>
</evidence>
<accession>A0A930UEA1</accession>
<evidence type="ECO:0000313" key="1">
    <source>
        <dbReference type="EMBL" id="MBF2734984.1"/>
    </source>
</evidence>
<gene>
    <name evidence="1" type="ORF">ISN26_02680</name>
</gene>
<protein>
    <submittedName>
        <fullName evidence="1">Uncharacterized protein</fullName>
    </submittedName>
</protein>
<dbReference type="AlphaFoldDB" id="A0A930UEA1"/>
<proteinExistence type="predicted"/>
<name>A0A930UEA1_9GAMM</name>
<dbReference type="SUPFAM" id="SSF54427">
    <property type="entry name" value="NTF2-like"/>
    <property type="match status" value="1"/>
</dbReference>
<comment type="caution">
    <text evidence="1">The sequence shown here is derived from an EMBL/GenBank/DDBJ whole genome shotgun (WGS) entry which is preliminary data.</text>
</comment>
<organism evidence="1 2">
    <name type="scientific">Candidatus Amphirhobacter heronislandensis</name>
    <dbReference type="NCBI Taxonomy" id="1732024"/>
    <lineage>
        <taxon>Bacteria</taxon>
        <taxon>Pseudomonadati</taxon>
        <taxon>Pseudomonadota</taxon>
        <taxon>Gammaproteobacteria</taxon>
        <taxon>Candidatus Tethybacterales</taxon>
        <taxon>Candidatus Tethybacteraceae</taxon>
        <taxon>Candidatus Amphirhobacter</taxon>
    </lineage>
</organism>
<keyword evidence="2" id="KW-1185">Reference proteome</keyword>
<dbReference type="EMBL" id="JADHEI010000028">
    <property type="protein sequence ID" value="MBF2734984.1"/>
    <property type="molecule type" value="Genomic_DNA"/>
</dbReference>
<dbReference type="InterPro" id="IPR032710">
    <property type="entry name" value="NTF2-like_dom_sf"/>
</dbReference>
<dbReference type="Proteomes" id="UP000604381">
    <property type="component" value="Unassembled WGS sequence"/>
</dbReference>